<name>A0A9N9Y9F8_9HYPO</name>
<feature type="compositionally biased region" description="Basic and acidic residues" evidence="1">
    <location>
        <begin position="858"/>
        <end position="867"/>
    </location>
</feature>
<feature type="compositionally biased region" description="Basic and acidic residues" evidence="1">
    <location>
        <begin position="429"/>
        <end position="452"/>
    </location>
</feature>
<feature type="compositionally biased region" description="Polar residues" evidence="1">
    <location>
        <begin position="105"/>
        <end position="120"/>
    </location>
</feature>
<feature type="compositionally biased region" description="Polar residues" evidence="1">
    <location>
        <begin position="335"/>
        <end position="392"/>
    </location>
</feature>
<feature type="compositionally biased region" description="Polar residues" evidence="1">
    <location>
        <begin position="931"/>
        <end position="945"/>
    </location>
</feature>
<feature type="compositionally biased region" description="Basic and acidic residues" evidence="1">
    <location>
        <begin position="58"/>
        <end position="82"/>
    </location>
</feature>
<organism evidence="2 3">
    <name type="scientific">Clonostachys byssicola</name>
    <dbReference type="NCBI Taxonomy" id="160290"/>
    <lineage>
        <taxon>Eukaryota</taxon>
        <taxon>Fungi</taxon>
        <taxon>Dikarya</taxon>
        <taxon>Ascomycota</taxon>
        <taxon>Pezizomycotina</taxon>
        <taxon>Sordariomycetes</taxon>
        <taxon>Hypocreomycetidae</taxon>
        <taxon>Hypocreales</taxon>
        <taxon>Bionectriaceae</taxon>
        <taxon>Clonostachys</taxon>
    </lineage>
</organism>
<feature type="compositionally biased region" description="Low complexity" evidence="1">
    <location>
        <begin position="505"/>
        <end position="518"/>
    </location>
</feature>
<feature type="region of interest" description="Disordered" evidence="1">
    <location>
        <begin position="762"/>
        <end position="784"/>
    </location>
</feature>
<feature type="compositionally biased region" description="Polar residues" evidence="1">
    <location>
        <begin position="555"/>
        <end position="599"/>
    </location>
</feature>
<feature type="compositionally biased region" description="Polar residues" evidence="1">
    <location>
        <begin position="797"/>
        <end position="808"/>
    </location>
</feature>
<feature type="compositionally biased region" description="Basic and acidic residues" evidence="1">
    <location>
        <begin position="129"/>
        <end position="144"/>
    </location>
</feature>
<gene>
    <name evidence="2" type="ORF">CBYS24578_00003779</name>
</gene>
<evidence type="ECO:0000256" key="1">
    <source>
        <dbReference type="SAM" id="MobiDB-lite"/>
    </source>
</evidence>
<feature type="region of interest" description="Disordered" evidence="1">
    <location>
        <begin position="1"/>
        <end position="211"/>
    </location>
</feature>
<feature type="compositionally biased region" description="Basic residues" evidence="1">
    <location>
        <begin position="772"/>
        <end position="784"/>
    </location>
</feature>
<feature type="compositionally biased region" description="Polar residues" evidence="1">
    <location>
        <begin position="228"/>
        <end position="237"/>
    </location>
</feature>
<sequence length="978" mass="106344">MGNHPSSEKSGRIPQKLPKSQVAGTDAKPNGANHASNSYLADPPRNPDLRSSKQAKPRLKDQPKPHGGRDDAPVDNVRRRSGIDQLPALPQDGAVNPQKIAGLGNNDTTDGSMANTSNVPTVIRGQHRPPRDRSDQAYDRDTLEKLAGGHHIQGTSSTPISRTQSDASLYIPIRRRSTTETPGVATRLESPVKAAPAKKKDPRSSLPPAFSSSFNFEEYANQMKRRLSTPSSFTGPENSVLVETPSENDYKQLGVMKFGSLRITNGGPASTPAGAVSNSSTSDDEHGDYFDLQHRGPRAGATNTKTETPKDVRREVPAQHQAATTERGGSHNDKSASTGLDPQRDSSSWPMVPGTTQPDGKSASSPNNLGSHANMATKSGQTTTGSTMNRSDSGVCLKHSPVRPNAQHSDSGYSSSLSLRSIFGSKKKREMEQRAAEKEKMEQIRARREEPKSAPFMQQVAHGVRSNQTPSEKPAQGVEQAHHESMKRHNSDSHPQGTAAAAVLSSKFSASRSRSSSTRSREAHTRTSIEEPLARRSQELSRSTSRGRLRADSGNAISQGHGKSQRVTQSNQAHPIPTTSPEKSPARTRSNSSRSGENGTSRKMDEGPGLSKPTKLERLFGSRRRSLPDVHSTQLLKSPPPPMPTDAQEKLREHASNVSRKSLDQKRTAEPGQKQSGASKPSHLSRAASMLVSKSKSKSPEKHRLSKHFEEDEGIDSESLIGFEAQVASLASIRKSAGNSAFDQAFVSMSIEYEGYARLERIGPSNNAPVPKHPKQQPRLRTRRSAPEFLETVRESGNFNDLDSSLENLQRAPPPVSLNTRGSKKKRRSKHHSSGRSQNLAGESEQVPPLPPAPSKRQAGDKFDPHRQYLSHSLRTIPIASAEHHRREESPKDPRERSASRHKSMPPHGFSRSGRSRPYFPKPGVDGPSHVSGQCASESSLSEISPGQPGDSRPDAPPYRVLHSYNSPSYRGVPIWSS</sequence>
<keyword evidence="3" id="KW-1185">Reference proteome</keyword>
<feature type="compositionally biased region" description="Basic and acidic residues" evidence="1">
    <location>
        <begin position="519"/>
        <end position="539"/>
    </location>
</feature>
<evidence type="ECO:0000313" key="2">
    <source>
        <dbReference type="EMBL" id="CAG9995655.1"/>
    </source>
</evidence>
<dbReference type="EMBL" id="CABFNO020001536">
    <property type="protein sequence ID" value="CAG9995655.1"/>
    <property type="molecule type" value="Genomic_DNA"/>
</dbReference>
<feature type="region of interest" description="Disordered" evidence="1">
    <location>
        <begin position="797"/>
        <end position="978"/>
    </location>
</feature>
<dbReference type="Proteomes" id="UP000754883">
    <property type="component" value="Unassembled WGS sequence"/>
</dbReference>
<protein>
    <submittedName>
        <fullName evidence="2">Uncharacterized protein</fullName>
    </submittedName>
</protein>
<comment type="caution">
    <text evidence="2">The sequence shown here is derived from an EMBL/GenBank/DDBJ whole genome shotgun (WGS) entry which is preliminary data.</text>
</comment>
<feature type="compositionally biased region" description="Polar residues" evidence="1">
    <location>
        <begin position="153"/>
        <end position="167"/>
    </location>
</feature>
<feature type="region of interest" description="Disordered" evidence="1">
    <location>
        <begin position="227"/>
        <end position="246"/>
    </location>
</feature>
<feature type="compositionally biased region" description="Basic and acidic residues" evidence="1">
    <location>
        <begin position="882"/>
        <end position="899"/>
    </location>
</feature>
<feature type="compositionally biased region" description="Basic and acidic residues" evidence="1">
    <location>
        <begin position="283"/>
        <end position="294"/>
    </location>
</feature>
<feature type="compositionally biased region" description="Basic residues" evidence="1">
    <location>
        <begin position="822"/>
        <end position="834"/>
    </location>
</feature>
<feature type="compositionally biased region" description="Basic and acidic residues" evidence="1">
    <location>
        <begin position="307"/>
        <end position="317"/>
    </location>
</feature>
<feature type="compositionally biased region" description="Low complexity" evidence="1">
    <location>
        <begin position="409"/>
        <end position="424"/>
    </location>
</feature>
<feature type="compositionally biased region" description="Basic and acidic residues" evidence="1">
    <location>
        <begin position="647"/>
        <end position="669"/>
    </location>
</feature>
<feature type="compositionally biased region" description="Basic and acidic residues" evidence="1">
    <location>
        <begin position="480"/>
        <end position="492"/>
    </location>
</feature>
<proteinExistence type="predicted"/>
<dbReference type="OrthoDB" id="5341904at2759"/>
<dbReference type="AlphaFoldDB" id="A0A9N9Y9F8"/>
<feature type="compositionally biased region" description="Basic and acidic residues" evidence="1">
    <location>
        <begin position="698"/>
        <end position="710"/>
    </location>
</feature>
<reference evidence="2" key="1">
    <citation type="submission" date="2021-10" db="EMBL/GenBank/DDBJ databases">
        <authorList>
            <person name="Piombo E."/>
        </authorList>
    </citation>
    <scope>NUCLEOTIDE SEQUENCE</scope>
</reference>
<feature type="region of interest" description="Disordered" evidence="1">
    <location>
        <begin position="269"/>
        <end position="713"/>
    </location>
</feature>
<evidence type="ECO:0000313" key="3">
    <source>
        <dbReference type="Proteomes" id="UP000754883"/>
    </source>
</evidence>
<feature type="compositionally biased region" description="Basic and acidic residues" evidence="1">
    <location>
        <begin position="1"/>
        <end position="11"/>
    </location>
</feature>
<accession>A0A9N9Y9F8</accession>